<proteinExistence type="predicted"/>
<feature type="region of interest" description="Disordered" evidence="1">
    <location>
        <begin position="1"/>
        <end position="33"/>
    </location>
</feature>
<dbReference type="AlphaFoldDB" id="X1LEM2"/>
<gene>
    <name evidence="2" type="ORF">S03H2_70307</name>
</gene>
<organism evidence="2">
    <name type="scientific">marine sediment metagenome</name>
    <dbReference type="NCBI Taxonomy" id="412755"/>
    <lineage>
        <taxon>unclassified sequences</taxon>
        <taxon>metagenomes</taxon>
        <taxon>ecological metagenomes</taxon>
    </lineage>
</organism>
<reference evidence="2" key="1">
    <citation type="journal article" date="2014" name="Front. Microbiol.">
        <title>High frequency of phylogenetically diverse reductive dehalogenase-homologous genes in deep subseafloor sedimentary metagenomes.</title>
        <authorList>
            <person name="Kawai M."/>
            <person name="Futagami T."/>
            <person name="Toyoda A."/>
            <person name="Takaki Y."/>
            <person name="Nishi S."/>
            <person name="Hori S."/>
            <person name="Arai W."/>
            <person name="Tsubouchi T."/>
            <person name="Morono Y."/>
            <person name="Uchiyama I."/>
            <person name="Ito T."/>
            <person name="Fujiyama A."/>
            <person name="Inagaki F."/>
            <person name="Takami H."/>
        </authorList>
    </citation>
    <scope>NUCLEOTIDE SEQUENCE</scope>
    <source>
        <strain evidence="2">Expedition CK06-06</strain>
    </source>
</reference>
<evidence type="ECO:0000313" key="2">
    <source>
        <dbReference type="EMBL" id="GAH92573.1"/>
    </source>
</evidence>
<evidence type="ECO:0000256" key="1">
    <source>
        <dbReference type="SAM" id="MobiDB-lite"/>
    </source>
</evidence>
<dbReference type="EMBL" id="BARU01046688">
    <property type="protein sequence ID" value="GAH92573.1"/>
    <property type="molecule type" value="Genomic_DNA"/>
</dbReference>
<name>X1LEM2_9ZZZZ</name>
<sequence>MGKGISLHSSGMKIREAKVVPDPVKPASKKREMTTDLESLISPTTEIVKPSELFKKEETVSP</sequence>
<accession>X1LEM2</accession>
<feature type="non-terminal residue" evidence="2">
    <location>
        <position position="62"/>
    </location>
</feature>
<comment type="caution">
    <text evidence="2">The sequence shown here is derived from an EMBL/GenBank/DDBJ whole genome shotgun (WGS) entry which is preliminary data.</text>
</comment>
<protein>
    <submittedName>
        <fullName evidence="2">Uncharacterized protein</fullName>
    </submittedName>
</protein>